<dbReference type="Gene3D" id="3.20.20.150">
    <property type="entry name" value="Divalent-metal-dependent TIM barrel enzymes"/>
    <property type="match status" value="1"/>
</dbReference>
<evidence type="ECO:0000256" key="1">
    <source>
        <dbReference type="ARBA" id="ARBA00001947"/>
    </source>
</evidence>
<dbReference type="PROSITE" id="PS00729">
    <property type="entry name" value="AP_NUCLEASE_F2_1"/>
    <property type="match status" value="1"/>
</dbReference>
<dbReference type="InterPro" id="IPR001719">
    <property type="entry name" value="AP_endonuc_2"/>
</dbReference>
<keyword evidence="5" id="KW-0227">DNA damage</keyword>
<feature type="region of interest" description="Disordered" evidence="9">
    <location>
        <begin position="420"/>
        <end position="447"/>
    </location>
</feature>
<organism evidence="11 12">
    <name type="scientific">Moniliophthora roreri</name>
    <name type="common">Frosty pod rot fungus</name>
    <name type="synonym">Monilia roreri</name>
    <dbReference type="NCBI Taxonomy" id="221103"/>
    <lineage>
        <taxon>Eukaryota</taxon>
        <taxon>Fungi</taxon>
        <taxon>Dikarya</taxon>
        <taxon>Basidiomycota</taxon>
        <taxon>Agaricomycotina</taxon>
        <taxon>Agaricomycetes</taxon>
        <taxon>Agaricomycetidae</taxon>
        <taxon>Agaricales</taxon>
        <taxon>Marasmiineae</taxon>
        <taxon>Marasmiaceae</taxon>
        <taxon>Moniliophthora</taxon>
    </lineage>
</organism>
<keyword evidence="8" id="KW-0234">DNA repair</keyword>
<dbReference type="InterPro" id="IPR036237">
    <property type="entry name" value="Xyl_isomerase-like_sf"/>
</dbReference>
<dbReference type="NCBIfam" id="TIGR00587">
    <property type="entry name" value="nfo"/>
    <property type="match status" value="1"/>
</dbReference>
<dbReference type="PROSITE" id="PS00730">
    <property type="entry name" value="AP_NUCLEASE_F2_2"/>
    <property type="match status" value="1"/>
</dbReference>
<dbReference type="InterPro" id="IPR013022">
    <property type="entry name" value="Xyl_isomerase-like_TIM-brl"/>
</dbReference>
<evidence type="ECO:0000256" key="8">
    <source>
        <dbReference type="ARBA" id="ARBA00023204"/>
    </source>
</evidence>
<keyword evidence="4" id="KW-0479">Metal-binding</keyword>
<dbReference type="eggNOG" id="KOG3997">
    <property type="taxonomic scope" value="Eukaryota"/>
</dbReference>
<evidence type="ECO:0000256" key="5">
    <source>
        <dbReference type="ARBA" id="ARBA00022763"/>
    </source>
</evidence>
<dbReference type="AlphaFoldDB" id="A0A0W0FS83"/>
<gene>
    <name evidence="11" type="ORF">WG66_8260</name>
</gene>
<comment type="similarity">
    <text evidence="2">Belongs to the AP endonuclease 2 family.</text>
</comment>
<dbReference type="SMART" id="SM00518">
    <property type="entry name" value="AP2Ec"/>
    <property type="match status" value="1"/>
</dbReference>
<dbReference type="GO" id="GO:0006284">
    <property type="term" value="P:base-excision repair"/>
    <property type="evidence" value="ECO:0007669"/>
    <property type="project" value="TreeGrafter"/>
</dbReference>
<feature type="region of interest" description="Disordered" evidence="9">
    <location>
        <begin position="54"/>
        <end position="74"/>
    </location>
</feature>
<dbReference type="FunFam" id="3.20.20.150:FF:000001">
    <property type="entry name" value="Probable endonuclease 4"/>
    <property type="match status" value="1"/>
</dbReference>
<keyword evidence="7" id="KW-0862">Zinc</keyword>
<dbReference type="InterPro" id="IPR018246">
    <property type="entry name" value="AP_endonuc_F2_Zn_BS"/>
</dbReference>
<evidence type="ECO:0000259" key="10">
    <source>
        <dbReference type="Pfam" id="PF01261"/>
    </source>
</evidence>
<comment type="cofactor">
    <cofactor evidence="1">
        <name>Zn(2+)</name>
        <dbReference type="ChEBI" id="CHEBI:29105"/>
    </cofactor>
</comment>
<evidence type="ECO:0000256" key="7">
    <source>
        <dbReference type="ARBA" id="ARBA00022833"/>
    </source>
</evidence>
<accession>A0A0W0FS83</accession>
<reference evidence="11 12" key="1">
    <citation type="submission" date="2015-12" db="EMBL/GenBank/DDBJ databases">
        <title>Draft genome sequence of Moniliophthora roreri, the causal agent of frosty pod rot of cacao.</title>
        <authorList>
            <person name="Aime M.C."/>
            <person name="Diaz-Valderrama J.R."/>
            <person name="Kijpornyongpan T."/>
            <person name="Phillips-Mora W."/>
        </authorList>
    </citation>
    <scope>NUCLEOTIDE SEQUENCE [LARGE SCALE GENOMIC DNA]</scope>
    <source>
        <strain evidence="11 12">MCA 2952</strain>
    </source>
</reference>
<dbReference type="Pfam" id="PF01261">
    <property type="entry name" value="AP_endonuc_2"/>
    <property type="match status" value="1"/>
</dbReference>
<dbReference type="CDD" id="cd00019">
    <property type="entry name" value="AP2Ec"/>
    <property type="match status" value="1"/>
</dbReference>
<dbReference type="PANTHER" id="PTHR21445:SF0">
    <property type="entry name" value="APURINIC-APYRIMIDINIC ENDONUCLEASE"/>
    <property type="match status" value="1"/>
</dbReference>
<keyword evidence="6" id="KW-0378">Hydrolase</keyword>
<evidence type="ECO:0000256" key="3">
    <source>
        <dbReference type="ARBA" id="ARBA00021759"/>
    </source>
</evidence>
<feature type="compositionally biased region" description="Basic residues" evidence="9">
    <location>
        <begin position="428"/>
        <end position="439"/>
    </location>
</feature>
<sequence>MARKRTIAEAVIASEVSVRRSLRVTKKAKLEDVEISKHKKLGANEDIGEAQRMVASGSSSTSSPIVDAKPKRTKKAKTETLDLSALPERATSAWKVGAHVSAAGGVENAVYNAAKIGANAFAFFPKSQRKWVSPALTATSIQAFKTRMKELKYDPNHVLPHGSYLINLGNPDAEKREKSYECFLDDLKRCHALGLLLYNFHPGSCLGTVPPSTSISHIADCINRAHKDTPGSNVIAVIENMAGAGNVIGGPFSQIGEIISQVEDKSRVGVCLDTCHMFAAVDIFLSLLRSSITYVRSGQGYDIRTKEGWDKMLDEFEKEIGLKYLRGMHINDSKTACGSNKDRHDNVGLGYLSLSTFQHVLRDKRVQNIPLILETPAHEDEKEWNVWKTEIKVLNGLSNPGSEEDVDLAKWREEISAVVRAAGGGKEKKPKPKGKLKKKATGEEDGN</sequence>
<dbReference type="GO" id="GO:0005739">
    <property type="term" value="C:mitochondrion"/>
    <property type="evidence" value="ECO:0007669"/>
    <property type="project" value="TreeGrafter"/>
</dbReference>
<dbReference type="GO" id="GO:0003906">
    <property type="term" value="F:DNA-(apurinic or apyrimidinic site) endonuclease activity"/>
    <property type="evidence" value="ECO:0007669"/>
    <property type="project" value="TreeGrafter"/>
</dbReference>
<protein>
    <recommendedName>
        <fullName evidence="3">Apurinic-apyrimidinic endonuclease 1</fullName>
    </recommendedName>
</protein>
<dbReference type="Proteomes" id="UP000054988">
    <property type="component" value="Unassembled WGS sequence"/>
</dbReference>
<dbReference type="HAMAP" id="MF_00152">
    <property type="entry name" value="Nfo"/>
    <property type="match status" value="1"/>
</dbReference>
<evidence type="ECO:0000256" key="4">
    <source>
        <dbReference type="ARBA" id="ARBA00022723"/>
    </source>
</evidence>
<name>A0A0W0FS83_MONRR</name>
<comment type="caution">
    <text evidence="11">The sequence shown here is derived from an EMBL/GenBank/DDBJ whole genome shotgun (WGS) entry which is preliminary data.</text>
</comment>
<keyword evidence="11" id="KW-0540">Nuclease</keyword>
<dbReference type="GO" id="GO:0008270">
    <property type="term" value="F:zinc ion binding"/>
    <property type="evidence" value="ECO:0007669"/>
    <property type="project" value="InterPro"/>
</dbReference>
<evidence type="ECO:0000256" key="2">
    <source>
        <dbReference type="ARBA" id="ARBA00005340"/>
    </source>
</evidence>
<dbReference type="SUPFAM" id="SSF51658">
    <property type="entry name" value="Xylose isomerase-like"/>
    <property type="match status" value="1"/>
</dbReference>
<evidence type="ECO:0000313" key="11">
    <source>
        <dbReference type="EMBL" id="KTB39170.1"/>
    </source>
</evidence>
<dbReference type="GO" id="GO:0003677">
    <property type="term" value="F:DNA binding"/>
    <property type="evidence" value="ECO:0007669"/>
    <property type="project" value="InterPro"/>
</dbReference>
<dbReference type="EMBL" id="LATX01001702">
    <property type="protein sequence ID" value="KTB39170.1"/>
    <property type="molecule type" value="Genomic_DNA"/>
</dbReference>
<dbReference type="PANTHER" id="PTHR21445">
    <property type="entry name" value="ENDONUCLEASE IV ENDODEOXYRIBONUCLEASE IV"/>
    <property type="match status" value="1"/>
</dbReference>
<dbReference type="PROSITE" id="PS00731">
    <property type="entry name" value="AP_NUCLEASE_F2_3"/>
    <property type="match status" value="1"/>
</dbReference>
<evidence type="ECO:0000256" key="9">
    <source>
        <dbReference type="SAM" id="MobiDB-lite"/>
    </source>
</evidence>
<evidence type="ECO:0000313" key="12">
    <source>
        <dbReference type="Proteomes" id="UP000054988"/>
    </source>
</evidence>
<dbReference type="GO" id="GO:0005634">
    <property type="term" value="C:nucleus"/>
    <property type="evidence" value="ECO:0007669"/>
    <property type="project" value="TreeGrafter"/>
</dbReference>
<feature type="domain" description="Xylose isomerase-like TIM barrel" evidence="10">
    <location>
        <begin position="111"/>
        <end position="394"/>
    </location>
</feature>
<proteinExistence type="inferred from homology"/>
<evidence type="ECO:0000256" key="6">
    <source>
        <dbReference type="ARBA" id="ARBA00022801"/>
    </source>
</evidence>
<dbReference type="PROSITE" id="PS51432">
    <property type="entry name" value="AP_NUCLEASE_F2_4"/>
    <property type="match status" value="1"/>
</dbReference>
<dbReference type="GO" id="GO:0008081">
    <property type="term" value="F:phosphoric diester hydrolase activity"/>
    <property type="evidence" value="ECO:0007669"/>
    <property type="project" value="TreeGrafter"/>
</dbReference>
<keyword evidence="11" id="KW-0255">Endonuclease</keyword>